<feature type="region of interest" description="Disordered" evidence="1">
    <location>
        <begin position="179"/>
        <end position="241"/>
    </location>
</feature>
<dbReference type="AlphaFoldDB" id="A0A330L0C3"/>
<organism evidence="2 3">
    <name type="scientific">Nitrospira lenta</name>
    <dbReference type="NCBI Taxonomy" id="1436998"/>
    <lineage>
        <taxon>Bacteria</taxon>
        <taxon>Pseudomonadati</taxon>
        <taxon>Nitrospirota</taxon>
        <taxon>Nitrospiria</taxon>
        <taxon>Nitrospirales</taxon>
        <taxon>Nitrospiraceae</taxon>
        <taxon>Nitrospira</taxon>
    </lineage>
</organism>
<dbReference type="RefSeq" id="WP_121987802.1">
    <property type="nucleotide sequence ID" value="NZ_OUNR01000001.1"/>
</dbReference>
<reference evidence="3" key="1">
    <citation type="submission" date="2018-04" db="EMBL/GenBank/DDBJ databases">
        <authorList>
            <person name="Lucker S."/>
            <person name="Sakoula D."/>
        </authorList>
    </citation>
    <scope>NUCLEOTIDE SEQUENCE [LARGE SCALE GENOMIC DNA]</scope>
</reference>
<feature type="compositionally biased region" description="Low complexity" evidence="1">
    <location>
        <begin position="310"/>
        <end position="322"/>
    </location>
</feature>
<evidence type="ECO:0000313" key="3">
    <source>
        <dbReference type="Proteomes" id="UP000248168"/>
    </source>
</evidence>
<dbReference type="OrthoDB" id="9793970at2"/>
<gene>
    <name evidence="2" type="ORF">NITLEN_10327</name>
</gene>
<evidence type="ECO:0008006" key="4">
    <source>
        <dbReference type="Google" id="ProtNLM"/>
    </source>
</evidence>
<feature type="compositionally biased region" description="Low complexity" evidence="1">
    <location>
        <begin position="189"/>
        <end position="241"/>
    </location>
</feature>
<dbReference type="EMBL" id="OUNR01000001">
    <property type="protein sequence ID" value="SPP63241.1"/>
    <property type="molecule type" value="Genomic_DNA"/>
</dbReference>
<dbReference type="InParanoid" id="A0A330L0C3"/>
<protein>
    <recommendedName>
        <fullName evidence="4">DUF5610 domain-containing protein</fullName>
    </recommendedName>
</protein>
<evidence type="ECO:0000256" key="1">
    <source>
        <dbReference type="SAM" id="MobiDB-lite"/>
    </source>
</evidence>
<dbReference type="Proteomes" id="UP000248168">
    <property type="component" value="Unassembled WGS sequence"/>
</dbReference>
<evidence type="ECO:0000313" key="2">
    <source>
        <dbReference type="EMBL" id="SPP63241.1"/>
    </source>
</evidence>
<accession>A0A330L0C3</accession>
<feature type="region of interest" description="Disordered" evidence="1">
    <location>
        <begin position="297"/>
        <end position="322"/>
    </location>
</feature>
<proteinExistence type="predicted"/>
<keyword evidence="3" id="KW-1185">Reference proteome</keyword>
<name>A0A330L0C3_9BACT</name>
<sequence length="341" mass="35786">MPVSALTPFDPSRFFQASAAAPSTSQPAPQRLDTKVSAVSAAADLSGRLSVTTAEGDKITLTADFEARYRAVNYQAQAQTENGTAQVKATSVEASLKKQYGVTVEGDLNEQELHDLEKLFRKVSNIFSKYFRGQDDEALAKTAKLADKFGGLSSLSSLDLSVNVERSVTVVAAQVASSVTGSPALPENQPAQAPASTQTSSTPSTPVTPGVAPSTAAAIPQSSTGTTAPTQPAADAAAPAADSTIRLVAPAPDASQSKSLAEQVLDALKETKVESEKIRKHLPDFFKKLRENLENELRETREQAAEATSDKPTASPASTASSVVVAYQSVRQTSFSLSIRT</sequence>